<dbReference type="HAMAP" id="MF_01366">
    <property type="entry name" value="Ribosomal_uL13"/>
    <property type="match status" value="1"/>
</dbReference>
<dbReference type="PANTHER" id="PTHR11545">
    <property type="entry name" value="RIBOSOMAL PROTEIN L13"/>
    <property type="match status" value="1"/>
</dbReference>
<proteinExistence type="inferred from homology"/>
<dbReference type="GO" id="GO:0003729">
    <property type="term" value="F:mRNA binding"/>
    <property type="evidence" value="ECO:0007669"/>
    <property type="project" value="TreeGrafter"/>
</dbReference>
<keyword evidence="2" id="KW-0689">Ribosomal protein</keyword>
<keyword evidence="3" id="KW-0687">Ribonucleoprotein</keyword>
<dbReference type="InterPro" id="IPR005822">
    <property type="entry name" value="Ribosomal_uL13"/>
</dbReference>
<accession>A0A7R8ZIJ9</accession>
<dbReference type="Pfam" id="PF00572">
    <property type="entry name" value="Ribosomal_L13"/>
    <property type="match status" value="1"/>
</dbReference>
<organism evidence="5">
    <name type="scientific">Cyprideis torosa</name>
    <dbReference type="NCBI Taxonomy" id="163714"/>
    <lineage>
        <taxon>Eukaryota</taxon>
        <taxon>Metazoa</taxon>
        <taxon>Ecdysozoa</taxon>
        <taxon>Arthropoda</taxon>
        <taxon>Crustacea</taxon>
        <taxon>Oligostraca</taxon>
        <taxon>Ostracoda</taxon>
        <taxon>Podocopa</taxon>
        <taxon>Podocopida</taxon>
        <taxon>Cytherocopina</taxon>
        <taxon>Cytheroidea</taxon>
        <taxon>Cytherideidae</taxon>
        <taxon>Cyprideis</taxon>
    </lineage>
</organism>
<name>A0A7R8ZIJ9_9CRUS</name>
<evidence type="ECO:0000259" key="4">
    <source>
        <dbReference type="Pfam" id="PF26054"/>
    </source>
</evidence>
<reference evidence="5" key="1">
    <citation type="submission" date="2020-11" db="EMBL/GenBank/DDBJ databases">
        <authorList>
            <person name="Tran Van P."/>
        </authorList>
    </citation>
    <scope>NUCLEOTIDE SEQUENCE</scope>
</reference>
<dbReference type="SUPFAM" id="SSF52161">
    <property type="entry name" value="Ribosomal protein L13"/>
    <property type="match status" value="1"/>
</dbReference>
<comment type="similarity">
    <text evidence="1">Belongs to the universal ribosomal protein uL13 family.</text>
</comment>
<dbReference type="SUPFAM" id="SSF57903">
    <property type="entry name" value="FYVE/PHD zinc finger"/>
    <property type="match status" value="1"/>
</dbReference>
<dbReference type="InterPro" id="IPR013083">
    <property type="entry name" value="Znf_RING/FYVE/PHD"/>
</dbReference>
<dbReference type="Gene3D" id="3.90.1180.10">
    <property type="entry name" value="Ribosomal protein L13"/>
    <property type="match status" value="1"/>
</dbReference>
<dbReference type="PANTHER" id="PTHR11545:SF2">
    <property type="entry name" value="LARGE RIBOSOMAL SUBUNIT PROTEIN UL13M"/>
    <property type="match status" value="1"/>
</dbReference>
<evidence type="ECO:0000256" key="1">
    <source>
        <dbReference type="ARBA" id="ARBA00006227"/>
    </source>
</evidence>
<dbReference type="GO" id="GO:0006412">
    <property type="term" value="P:translation"/>
    <property type="evidence" value="ECO:0007669"/>
    <property type="project" value="InterPro"/>
</dbReference>
<dbReference type="OrthoDB" id="274622at2759"/>
<gene>
    <name evidence="5" type="ORF">CTOB1V02_LOCUS680</name>
</gene>
<feature type="domain" description="PHF7/G2E3-like PHD zinc finger" evidence="4">
    <location>
        <begin position="27"/>
        <end position="92"/>
    </location>
</feature>
<evidence type="ECO:0000256" key="2">
    <source>
        <dbReference type="ARBA" id="ARBA00022980"/>
    </source>
</evidence>
<dbReference type="AlphaFoldDB" id="A0A7R8ZIJ9"/>
<dbReference type="GO" id="GO:0017148">
    <property type="term" value="P:negative regulation of translation"/>
    <property type="evidence" value="ECO:0007669"/>
    <property type="project" value="TreeGrafter"/>
</dbReference>
<dbReference type="InterPro" id="IPR011011">
    <property type="entry name" value="Znf_FYVE_PHD"/>
</dbReference>
<protein>
    <recommendedName>
        <fullName evidence="4">PHF7/G2E3-like PHD zinc finger domain-containing protein</fullName>
    </recommendedName>
</protein>
<dbReference type="EMBL" id="OB660091">
    <property type="protein sequence ID" value="CAD7222679.1"/>
    <property type="molecule type" value="Genomic_DNA"/>
</dbReference>
<dbReference type="Gene3D" id="3.30.40.10">
    <property type="entry name" value="Zinc/RING finger domain, C3HC4 (zinc finger)"/>
    <property type="match status" value="1"/>
</dbReference>
<dbReference type="GO" id="GO:0003735">
    <property type="term" value="F:structural constituent of ribosome"/>
    <property type="evidence" value="ECO:0007669"/>
    <property type="project" value="InterPro"/>
</dbReference>
<evidence type="ECO:0000256" key="3">
    <source>
        <dbReference type="ARBA" id="ARBA00023274"/>
    </source>
</evidence>
<dbReference type="Pfam" id="PF26054">
    <property type="entry name" value="PHD_G2E3"/>
    <property type="match status" value="1"/>
</dbReference>
<evidence type="ECO:0000313" key="5">
    <source>
        <dbReference type="EMBL" id="CAD7222679.1"/>
    </source>
</evidence>
<dbReference type="InterPro" id="IPR036899">
    <property type="entry name" value="Ribosomal_uL13_sf"/>
</dbReference>
<dbReference type="InterPro" id="IPR059102">
    <property type="entry name" value="PHD_PHF7/G2E3-like"/>
</dbReference>
<dbReference type="CDD" id="cd00392">
    <property type="entry name" value="Ribosomal_L13"/>
    <property type="match status" value="1"/>
</dbReference>
<dbReference type="GO" id="GO:0005762">
    <property type="term" value="C:mitochondrial large ribosomal subunit"/>
    <property type="evidence" value="ECO:0007669"/>
    <property type="project" value="TreeGrafter"/>
</dbReference>
<sequence length="467" mass="53958">MQKFGIHCPQKDAVWEVEGHFNDLLVRPDRCSVVPCKCPNGVTHDQADTSWDLLPCVLCGSESAHKECGKDGVRVTSGENDEEFLEWHCPACLELKTQKDEAKKEETPAIVQFFRRMGPEIPSQQVLSVWAETPQGKHLMETCSLTKEMLSVDVTLKEVKLPDKVPSSHGIVGASINMYVWNKLPQRAIKSPSKVAEVFVDFLKREERMSSPSPPSSPQSNRPEDEDEIFQYRFCNFRLDFLSQQWSVFSRMWWLYDARGQDPFRSAQKIGMMLQGQHKPIYGSVLTDDPGDHVIVINTKHITMHGWEWRYRNYMHHTGYPGGAIYKSAYEVHEDDPTTVMRLAVFRAVGKRAGTPGKYFGRTLFMSRLHLFPEDDVPEELLQNVSNQMRQLKEVPKPLDEEEKKTFPNLFDWPDSYVIILIMTYLARSIRQEKRLRTAELEMDTLIAFEEHKERAFEDDKERNSAL</sequence>